<comment type="caution">
    <text evidence="1">The sequence shown here is derived from an EMBL/GenBank/DDBJ whole genome shotgun (WGS) entry which is preliminary data.</text>
</comment>
<evidence type="ECO:0000313" key="1">
    <source>
        <dbReference type="EMBL" id="PJK31378.1"/>
    </source>
</evidence>
<dbReference type="EMBL" id="PHIG01000005">
    <property type="protein sequence ID" value="PJK31378.1"/>
    <property type="molecule type" value="Genomic_DNA"/>
</dbReference>
<dbReference type="AlphaFoldDB" id="A0A2M9G6N2"/>
<reference evidence="1 2" key="1">
    <citation type="submission" date="2017-11" db="EMBL/GenBank/DDBJ databases">
        <title>Draft genome sequence of Rhizobiales bacterium SY3-13.</title>
        <authorList>
            <person name="Sun C."/>
        </authorList>
    </citation>
    <scope>NUCLEOTIDE SEQUENCE [LARGE SCALE GENOMIC DNA]</scope>
    <source>
        <strain evidence="1 2">SY3-13</strain>
    </source>
</reference>
<dbReference type="Gene3D" id="3.60.10.10">
    <property type="entry name" value="Endonuclease/exonuclease/phosphatase"/>
    <property type="match status" value="1"/>
</dbReference>
<sequence>MHRSFQANESWRKTGAVRACGVMRVVAWNCAMALDRKWPALDALAPDIAVISECARPERLRAAGMDLPPRRIAWTGPNEVKGLAVIARPPFRVRRLPVHDPALPHVMPVEVRGAGLRFTVLAVWAQNASGGFRRRAEPGPFNRALDRYGWLAGQGPLIAAGDFNNHERWDRPGHAINFAENVARCRRLGLVSAYHLARGEPFGAESEPTHYWRDRREDGPVYHIDYLFFSARWQPRLRRFGIGPFADFCAAGLSDHAPLAADFDLGRGARSAAKPVPSWLLPVRRRSARNPSPLNGATGAV</sequence>
<protein>
    <recommendedName>
        <fullName evidence="3">Endonuclease/exonuclease/phosphatase domain-containing protein</fullName>
    </recommendedName>
</protein>
<dbReference type="SUPFAM" id="SSF56219">
    <property type="entry name" value="DNase I-like"/>
    <property type="match status" value="1"/>
</dbReference>
<dbReference type="Proteomes" id="UP000229498">
    <property type="component" value="Unassembled WGS sequence"/>
</dbReference>
<evidence type="ECO:0000313" key="2">
    <source>
        <dbReference type="Proteomes" id="UP000229498"/>
    </source>
</evidence>
<keyword evidence="2" id="KW-1185">Reference proteome</keyword>
<organism evidence="1 2">
    <name type="scientific">Minwuia thermotolerans</name>
    <dbReference type="NCBI Taxonomy" id="2056226"/>
    <lineage>
        <taxon>Bacteria</taxon>
        <taxon>Pseudomonadati</taxon>
        <taxon>Pseudomonadota</taxon>
        <taxon>Alphaproteobacteria</taxon>
        <taxon>Minwuiales</taxon>
        <taxon>Minwuiaceae</taxon>
        <taxon>Minwuia</taxon>
    </lineage>
</organism>
<proteinExistence type="predicted"/>
<name>A0A2M9G6N2_9PROT</name>
<evidence type="ECO:0008006" key="3">
    <source>
        <dbReference type="Google" id="ProtNLM"/>
    </source>
</evidence>
<accession>A0A2M9G6N2</accession>
<dbReference type="InterPro" id="IPR036691">
    <property type="entry name" value="Endo/exonu/phosph_ase_sf"/>
</dbReference>
<gene>
    <name evidence="1" type="ORF">CVT23_01475</name>
</gene>